<dbReference type="GO" id="GO:0003824">
    <property type="term" value="F:catalytic activity"/>
    <property type="evidence" value="ECO:0007669"/>
    <property type="project" value="InterPro"/>
</dbReference>
<feature type="domain" description="Amidase" evidence="1">
    <location>
        <begin position="5"/>
        <end position="174"/>
    </location>
</feature>
<dbReference type="Gene3D" id="3.90.1300.10">
    <property type="entry name" value="Amidase signature (AS) domain"/>
    <property type="match status" value="1"/>
</dbReference>
<organism evidence="2">
    <name type="scientific">marine metagenome</name>
    <dbReference type="NCBI Taxonomy" id="408172"/>
    <lineage>
        <taxon>unclassified sequences</taxon>
        <taxon>metagenomes</taxon>
        <taxon>ecological metagenomes</taxon>
    </lineage>
</organism>
<dbReference type="EMBL" id="UINC01041607">
    <property type="protein sequence ID" value="SVB43113.1"/>
    <property type="molecule type" value="Genomic_DNA"/>
</dbReference>
<proteinExistence type="predicted"/>
<dbReference type="AlphaFoldDB" id="A0A382DZJ4"/>
<dbReference type="PANTHER" id="PTHR11895:SF176">
    <property type="entry name" value="AMIDASE AMID-RELATED"/>
    <property type="match status" value="1"/>
</dbReference>
<name>A0A382DZJ4_9ZZZZ</name>
<feature type="non-terminal residue" evidence="2">
    <location>
        <position position="1"/>
    </location>
</feature>
<dbReference type="SUPFAM" id="SSF75304">
    <property type="entry name" value="Amidase signature (AS) enzymes"/>
    <property type="match status" value="1"/>
</dbReference>
<sequence>NRDMTAEPVMAQALEDALDVLSGLGADISEIETAPLGEFATCNRIILLSEAYAIHRNWLKTRPEDYSESFLERILPGAFLSANDYVDALRLRRKLTANFNRTISGLDGVIAVSAMDAAFAIDDAEEIALKYPRQARTPFNLTGNPALAMPTGFNDDGMPLAMQIVGKQFDEAMVYRIAAGYEAATDWHAQRPPL</sequence>
<dbReference type="InterPro" id="IPR036928">
    <property type="entry name" value="AS_sf"/>
</dbReference>
<dbReference type="InterPro" id="IPR000120">
    <property type="entry name" value="Amidase"/>
</dbReference>
<evidence type="ECO:0000259" key="1">
    <source>
        <dbReference type="Pfam" id="PF01425"/>
    </source>
</evidence>
<dbReference type="Pfam" id="PF01425">
    <property type="entry name" value="Amidase"/>
    <property type="match status" value="1"/>
</dbReference>
<gene>
    <name evidence="2" type="ORF">METZ01_LOCUS195967</name>
</gene>
<protein>
    <recommendedName>
        <fullName evidence="1">Amidase domain-containing protein</fullName>
    </recommendedName>
</protein>
<evidence type="ECO:0000313" key="2">
    <source>
        <dbReference type="EMBL" id="SVB43113.1"/>
    </source>
</evidence>
<reference evidence="2" key="1">
    <citation type="submission" date="2018-05" db="EMBL/GenBank/DDBJ databases">
        <authorList>
            <person name="Lanie J.A."/>
            <person name="Ng W.-L."/>
            <person name="Kazmierczak K.M."/>
            <person name="Andrzejewski T.M."/>
            <person name="Davidsen T.M."/>
            <person name="Wayne K.J."/>
            <person name="Tettelin H."/>
            <person name="Glass J.I."/>
            <person name="Rusch D."/>
            <person name="Podicherti R."/>
            <person name="Tsui H.-C.T."/>
            <person name="Winkler M.E."/>
        </authorList>
    </citation>
    <scope>NUCLEOTIDE SEQUENCE</scope>
</reference>
<accession>A0A382DZJ4</accession>
<dbReference type="InterPro" id="IPR023631">
    <property type="entry name" value="Amidase_dom"/>
</dbReference>
<dbReference type="PANTHER" id="PTHR11895">
    <property type="entry name" value="TRANSAMIDASE"/>
    <property type="match status" value="1"/>
</dbReference>